<name>A0A0G0LP36_UNCC2</name>
<evidence type="ECO:0000256" key="2">
    <source>
        <dbReference type="ARBA" id="ARBA00022676"/>
    </source>
</evidence>
<reference evidence="9" key="1">
    <citation type="journal article" date="2015" name="Nature">
        <title>rRNA introns, odd ribosomes, and small enigmatic genomes across a large radiation of phyla.</title>
        <authorList>
            <person name="Brown C.T."/>
            <person name="Hug L.A."/>
            <person name="Thomas B.C."/>
            <person name="Sharon I."/>
            <person name="Castelle C.J."/>
            <person name="Singh A."/>
            <person name="Wilkins M.J."/>
            <person name="Williams K.H."/>
            <person name="Banfield J.F."/>
        </authorList>
    </citation>
    <scope>NUCLEOTIDE SEQUENCE [LARGE SCALE GENOMIC DNA]</scope>
</reference>
<dbReference type="CDD" id="cd04187">
    <property type="entry name" value="DPM1_like_bac"/>
    <property type="match status" value="1"/>
</dbReference>
<dbReference type="STRING" id="1618345.UT18_C0017G0008"/>
<evidence type="ECO:0000256" key="4">
    <source>
        <dbReference type="ARBA" id="ARBA00022692"/>
    </source>
</evidence>
<feature type="transmembrane region" description="Helical" evidence="7">
    <location>
        <begin position="257"/>
        <end position="281"/>
    </location>
</feature>
<sequence>MKQKITVSVIVPVFNEESNLKVLTREIHRYLYPTSHEIIFVDDGSSDNSFNVLKNIRAKDINIKVLKLSRNFGQQAAILAGLSKSEGKAAIVMDADFQDPPQYLKDFVAKWQEGYNIVLGKRRKRKDTIFKKITAYIFYRTLNLIVKPRIEPDCGDFFLIDQKIVRQLSKVKTKHFFIRGYLSQIGFKKITVPIKREARKNGKSGYSLKKMLKLATDAVVNFSSFPVKIFYFFSLAVILAAAYFFYLAMALKQNNYYIFSFVALLSSIQFLGFAVLGEYIIRIYRDIRNSGHYLVDEEIGFDEKE</sequence>
<evidence type="ECO:0000256" key="1">
    <source>
        <dbReference type="ARBA" id="ARBA00004141"/>
    </source>
</evidence>
<dbReference type="Gene3D" id="3.90.550.10">
    <property type="entry name" value="Spore Coat Polysaccharide Biosynthesis Protein SpsA, Chain A"/>
    <property type="match status" value="1"/>
</dbReference>
<keyword evidence="5 7" id="KW-1133">Transmembrane helix</keyword>
<dbReference type="InterPro" id="IPR050256">
    <property type="entry name" value="Glycosyltransferase_2"/>
</dbReference>
<dbReference type="PANTHER" id="PTHR48090">
    <property type="entry name" value="UNDECAPRENYL-PHOSPHATE 4-DEOXY-4-FORMAMIDO-L-ARABINOSE TRANSFERASE-RELATED"/>
    <property type="match status" value="1"/>
</dbReference>
<evidence type="ECO:0000256" key="5">
    <source>
        <dbReference type="ARBA" id="ARBA00022989"/>
    </source>
</evidence>
<accession>A0A0G0LP36</accession>
<evidence type="ECO:0000256" key="7">
    <source>
        <dbReference type="SAM" id="Phobius"/>
    </source>
</evidence>
<comment type="caution">
    <text evidence="9">The sequence shown here is derived from an EMBL/GenBank/DDBJ whole genome shotgun (WGS) entry which is preliminary data.</text>
</comment>
<organism evidence="9 10">
    <name type="scientific">candidate division CPR2 bacterium GW2011_GWC2_39_10</name>
    <dbReference type="NCBI Taxonomy" id="1618345"/>
    <lineage>
        <taxon>Bacteria</taxon>
        <taxon>Bacteria division CPR2</taxon>
    </lineage>
</organism>
<dbReference type="AlphaFoldDB" id="A0A0G0LP36"/>
<dbReference type="EMBL" id="LBVV01000017">
    <property type="protein sequence ID" value="KKQ93638.1"/>
    <property type="molecule type" value="Genomic_DNA"/>
</dbReference>
<feature type="domain" description="Glycosyltransferase 2-like" evidence="8">
    <location>
        <begin position="8"/>
        <end position="167"/>
    </location>
</feature>
<evidence type="ECO:0000256" key="3">
    <source>
        <dbReference type="ARBA" id="ARBA00022679"/>
    </source>
</evidence>
<dbReference type="Proteomes" id="UP000034207">
    <property type="component" value="Unassembled WGS sequence"/>
</dbReference>
<dbReference type="InterPro" id="IPR001173">
    <property type="entry name" value="Glyco_trans_2-like"/>
</dbReference>
<protein>
    <submittedName>
        <fullName evidence="9">Glycosyltransferase</fullName>
    </submittedName>
</protein>
<keyword evidence="3 9" id="KW-0808">Transferase</keyword>
<comment type="subcellular location">
    <subcellularLocation>
        <location evidence="1">Membrane</location>
        <topology evidence="1">Multi-pass membrane protein</topology>
    </subcellularLocation>
</comment>
<dbReference type="GO" id="GO:0005886">
    <property type="term" value="C:plasma membrane"/>
    <property type="evidence" value="ECO:0007669"/>
    <property type="project" value="TreeGrafter"/>
</dbReference>
<dbReference type="GO" id="GO:0016757">
    <property type="term" value="F:glycosyltransferase activity"/>
    <property type="evidence" value="ECO:0007669"/>
    <property type="project" value="UniProtKB-KW"/>
</dbReference>
<evidence type="ECO:0000313" key="10">
    <source>
        <dbReference type="Proteomes" id="UP000034207"/>
    </source>
</evidence>
<evidence type="ECO:0000256" key="6">
    <source>
        <dbReference type="ARBA" id="ARBA00023136"/>
    </source>
</evidence>
<evidence type="ECO:0000313" key="9">
    <source>
        <dbReference type="EMBL" id="KKQ93638.1"/>
    </source>
</evidence>
<dbReference type="SUPFAM" id="SSF53448">
    <property type="entry name" value="Nucleotide-diphospho-sugar transferases"/>
    <property type="match status" value="1"/>
</dbReference>
<dbReference type="PANTHER" id="PTHR48090:SF1">
    <property type="entry name" value="PROPHAGE BACTOPRENOL GLUCOSYL TRANSFERASE HOMOLOG"/>
    <property type="match status" value="1"/>
</dbReference>
<proteinExistence type="predicted"/>
<dbReference type="InterPro" id="IPR029044">
    <property type="entry name" value="Nucleotide-diphossugar_trans"/>
</dbReference>
<evidence type="ECO:0000259" key="8">
    <source>
        <dbReference type="Pfam" id="PF00535"/>
    </source>
</evidence>
<gene>
    <name evidence="9" type="ORF">UT18_C0017G0008</name>
</gene>
<feature type="transmembrane region" description="Helical" evidence="7">
    <location>
        <begin position="229"/>
        <end position="251"/>
    </location>
</feature>
<keyword evidence="6 7" id="KW-0472">Membrane</keyword>
<keyword evidence="4 7" id="KW-0812">Transmembrane</keyword>
<keyword evidence="2" id="KW-0328">Glycosyltransferase</keyword>
<dbReference type="Pfam" id="PF00535">
    <property type="entry name" value="Glycos_transf_2"/>
    <property type="match status" value="1"/>
</dbReference>